<proteinExistence type="predicted"/>
<keyword evidence="3" id="KW-1185">Reference proteome</keyword>
<gene>
    <name evidence="2" type="ORF">TPL01_12030</name>
</gene>
<dbReference type="InterPro" id="IPR029061">
    <property type="entry name" value="THDP-binding"/>
</dbReference>
<comment type="caution">
    <text evidence="2">The sequence shown here is derived from an EMBL/GenBank/DDBJ whole genome shotgun (WGS) entry which is preliminary data.</text>
</comment>
<evidence type="ECO:0000313" key="3">
    <source>
        <dbReference type="Proteomes" id="UP000321337"/>
    </source>
</evidence>
<organism evidence="2 3">
    <name type="scientific">Sulfuriferula plumbiphila</name>
    <dbReference type="NCBI Taxonomy" id="171865"/>
    <lineage>
        <taxon>Bacteria</taxon>
        <taxon>Pseudomonadati</taxon>
        <taxon>Pseudomonadota</taxon>
        <taxon>Betaproteobacteria</taxon>
        <taxon>Nitrosomonadales</taxon>
        <taxon>Sulfuricellaceae</taxon>
        <taxon>Sulfuriferula</taxon>
    </lineage>
</organism>
<accession>A0A512L6F5</accession>
<reference evidence="2 3" key="1">
    <citation type="submission" date="2019-07" db="EMBL/GenBank/DDBJ databases">
        <title>Whole genome shotgun sequence of Thiobacillus plumbophilus NBRC 107929.</title>
        <authorList>
            <person name="Hosoyama A."/>
            <person name="Uohara A."/>
            <person name="Ohji S."/>
            <person name="Ichikawa N."/>
        </authorList>
    </citation>
    <scope>NUCLEOTIDE SEQUENCE [LARGE SCALE GENOMIC DNA]</scope>
    <source>
        <strain evidence="2 3">NBRC 107929</strain>
    </source>
</reference>
<dbReference type="EMBL" id="BKAD01000011">
    <property type="protein sequence ID" value="GEP30065.1"/>
    <property type="molecule type" value="Genomic_DNA"/>
</dbReference>
<dbReference type="Proteomes" id="UP000321337">
    <property type="component" value="Unassembled WGS sequence"/>
</dbReference>
<sequence length="101" mass="10941">MSDTVSDFLLQRFSDWGIKRIYGFPGDGINGIMGAMDRAGDRFELVRARHEEMTAFMACVHAKFTGQVGVCLATSGPGAIHLLNGLYDAKLDHQPVVAIVG</sequence>
<evidence type="ECO:0000313" key="2">
    <source>
        <dbReference type="EMBL" id="GEP30065.1"/>
    </source>
</evidence>
<protein>
    <recommendedName>
        <fullName evidence="1">Thiamine pyrophosphate enzyme N-terminal TPP-binding domain-containing protein</fullName>
    </recommendedName>
</protein>
<name>A0A512L6F5_9PROT</name>
<feature type="domain" description="Thiamine pyrophosphate enzyme N-terminal TPP-binding" evidence="1">
    <location>
        <begin position="4"/>
        <end position="101"/>
    </location>
</feature>
<dbReference type="PANTHER" id="PTHR42981">
    <property type="entry name" value="PYRUVATE DEHYDROGENASE [UBIQUINONE]"/>
    <property type="match status" value="1"/>
</dbReference>
<evidence type="ECO:0000259" key="1">
    <source>
        <dbReference type="Pfam" id="PF02776"/>
    </source>
</evidence>
<dbReference type="InterPro" id="IPR047211">
    <property type="entry name" value="POXB-like"/>
</dbReference>
<dbReference type="GO" id="GO:0030976">
    <property type="term" value="F:thiamine pyrophosphate binding"/>
    <property type="evidence" value="ECO:0007669"/>
    <property type="project" value="InterPro"/>
</dbReference>
<dbReference type="SUPFAM" id="SSF52518">
    <property type="entry name" value="Thiamin diphosphate-binding fold (THDP-binding)"/>
    <property type="match status" value="1"/>
</dbReference>
<dbReference type="Gene3D" id="3.40.50.970">
    <property type="match status" value="1"/>
</dbReference>
<dbReference type="PANTHER" id="PTHR42981:SF2">
    <property type="entry name" value="PYRUVATE DEHYDROGENASE [UBIQUINONE]"/>
    <property type="match status" value="1"/>
</dbReference>
<dbReference type="RefSeq" id="WP_198415302.1">
    <property type="nucleotide sequence ID" value="NZ_AP021884.1"/>
</dbReference>
<dbReference type="InterPro" id="IPR012001">
    <property type="entry name" value="Thiamin_PyroP_enz_TPP-bd_dom"/>
</dbReference>
<dbReference type="Pfam" id="PF02776">
    <property type="entry name" value="TPP_enzyme_N"/>
    <property type="match status" value="1"/>
</dbReference>
<dbReference type="AlphaFoldDB" id="A0A512L6F5"/>